<comment type="caution">
    <text evidence="3">The sequence shown here is derived from an EMBL/GenBank/DDBJ whole genome shotgun (WGS) entry which is preliminary data.</text>
</comment>
<keyword evidence="4" id="KW-1185">Reference proteome</keyword>
<evidence type="ECO:0000313" key="4">
    <source>
        <dbReference type="Proteomes" id="UP000546031"/>
    </source>
</evidence>
<dbReference type="InterPro" id="IPR052350">
    <property type="entry name" value="Metallo-dep_Lactonases"/>
</dbReference>
<accession>A0A850H5D0</accession>
<evidence type="ECO:0000259" key="2">
    <source>
        <dbReference type="Pfam" id="PF04909"/>
    </source>
</evidence>
<comment type="similarity">
    <text evidence="1">Belongs to the metallo-dependent hydrolases superfamily.</text>
</comment>
<dbReference type="Pfam" id="PF04909">
    <property type="entry name" value="Amidohydro_2"/>
    <property type="match status" value="1"/>
</dbReference>
<reference evidence="3 4" key="1">
    <citation type="submission" date="2020-06" db="EMBL/GenBank/DDBJ databases">
        <title>Altererythrobacter lutimaris sp. nov., a marine bacterium isolated from a tidal flat.</title>
        <authorList>
            <person name="Kim D."/>
            <person name="Yoo Y."/>
            <person name="Kim J.-J."/>
        </authorList>
    </citation>
    <scope>NUCLEOTIDE SEQUENCE [LARGE SCALE GENOMIC DNA]</scope>
    <source>
        <strain evidence="3 4">JGD-16</strain>
    </source>
</reference>
<dbReference type="InterPro" id="IPR032466">
    <property type="entry name" value="Metal_Hydrolase"/>
</dbReference>
<dbReference type="SUPFAM" id="SSF51556">
    <property type="entry name" value="Metallo-dependent hydrolases"/>
    <property type="match status" value="1"/>
</dbReference>
<organism evidence="3 4">
    <name type="scientific">Altererythrobacter lutimaris</name>
    <dbReference type="NCBI Taxonomy" id="2743979"/>
    <lineage>
        <taxon>Bacteria</taxon>
        <taxon>Pseudomonadati</taxon>
        <taxon>Pseudomonadota</taxon>
        <taxon>Alphaproteobacteria</taxon>
        <taxon>Sphingomonadales</taxon>
        <taxon>Erythrobacteraceae</taxon>
        <taxon>Altererythrobacter</taxon>
    </lineage>
</organism>
<evidence type="ECO:0000313" key="3">
    <source>
        <dbReference type="EMBL" id="NVE94367.1"/>
    </source>
</evidence>
<dbReference type="RefSeq" id="WP_176272650.1">
    <property type="nucleotide sequence ID" value="NZ_JABWTA010000001.1"/>
</dbReference>
<dbReference type="GO" id="GO:0016787">
    <property type="term" value="F:hydrolase activity"/>
    <property type="evidence" value="ECO:0007669"/>
    <property type="project" value="UniProtKB-KW"/>
</dbReference>
<protein>
    <submittedName>
        <fullName evidence="3">Amidohydrolase family protein</fullName>
    </submittedName>
</protein>
<sequence>MKGWLDAHMHIWQLKRGDYDWLTPDLAPIYQDFAIKDVWPEAKEASVESVILVQAAPSVEESLFLLDVAADDARVVGVVGWIDFESVHWKSKLDLLLSREHLVGIRPMIGDLDDPAWILDDRFVGVIDALSEHSLVLDLHAKPEHIEPCSIVAERNLGLRMVLDHCGKPPLASGEIRAWRDALEKLASHTNVSCKISGLLTECGPDPDLALLRDTIAYVLDCFGPERVIWGSDWPVLAMSGTYRRWASLSREIISELAPANGAAIFRDNARRMYGV</sequence>
<dbReference type="AlphaFoldDB" id="A0A850H5D0"/>
<feature type="domain" description="Amidohydrolase-related" evidence="2">
    <location>
        <begin position="6"/>
        <end position="275"/>
    </location>
</feature>
<evidence type="ECO:0000256" key="1">
    <source>
        <dbReference type="ARBA" id="ARBA00038310"/>
    </source>
</evidence>
<dbReference type="Gene3D" id="3.20.20.140">
    <property type="entry name" value="Metal-dependent hydrolases"/>
    <property type="match status" value="1"/>
</dbReference>
<gene>
    <name evidence="3" type="ORF">HUO12_05575</name>
</gene>
<dbReference type="Proteomes" id="UP000546031">
    <property type="component" value="Unassembled WGS sequence"/>
</dbReference>
<name>A0A850H5D0_9SPHN</name>
<dbReference type="PANTHER" id="PTHR43569:SF2">
    <property type="entry name" value="AMIDOHYDROLASE-RELATED DOMAIN-CONTAINING PROTEIN"/>
    <property type="match status" value="1"/>
</dbReference>
<dbReference type="InterPro" id="IPR006680">
    <property type="entry name" value="Amidohydro-rel"/>
</dbReference>
<keyword evidence="3" id="KW-0378">Hydrolase</keyword>
<dbReference type="PANTHER" id="PTHR43569">
    <property type="entry name" value="AMIDOHYDROLASE"/>
    <property type="match status" value="1"/>
</dbReference>
<proteinExistence type="inferred from homology"/>
<dbReference type="EMBL" id="JABWTA010000001">
    <property type="protein sequence ID" value="NVE94367.1"/>
    <property type="molecule type" value="Genomic_DNA"/>
</dbReference>